<dbReference type="Pfam" id="PF09694">
    <property type="entry name" value="Gcw_chp"/>
    <property type="match status" value="1"/>
</dbReference>
<organism evidence="2 3">
    <name type="scientific">Derxia gummosa DSM 723</name>
    <dbReference type="NCBI Taxonomy" id="1121388"/>
    <lineage>
        <taxon>Bacteria</taxon>
        <taxon>Pseudomonadati</taxon>
        <taxon>Pseudomonadota</taxon>
        <taxon>Betaproteobacteria</taxon>
        <taxon>Burkholderiales</taxon>
        <taxon>Alcaligenaceae</taxon>
        <taxon>Derxia</taxon>
    </lineage>
</organism>
<reference evidence="3" key="2">
    <citation type="submission" date="2025-08" db="UniProtKB">
        <authorList>
            <consortium name="RefSeq"/>
        </authorList>
    </citation>
    <scope>IDENTIFICATION</scope>
</reference>
<proteinExistence type="predicted"/>
<evidence type="ECO:0000256" key="1">
    <source>
        <dbReference type="SAM" id="SignalP"/>
    </source>
</evidence>
<dbReference type="InterPro" id="IPR010239">
    <property type="entry name" value="CHP02001"/>
</dbReference>
<dbReference type="Proteomes" id="UP000675920">
    <property type="component" value="Unplaced"/>
</dbReference>
<dbReference type="RefSeq" id="WP_028310927.1">
    <property type="nucleotide sequence ID" value="NZ_AXWS01000008.1"/>
</dbReference>
<dbReference type="AlphaFoldDB" id="A0A8B6X2P5"/>
<feature type="chain" id="PRO_5034024983" evidence="1">
    <location>
        <begin position="24"/>
        <end position="249"/>
    </location>
</feature>
<accession>A0A8B6X2P5</accession>
<dbReference type="OrthoDB" id="9793561at2"/>
<sequence>MFRSTTLALCGASLCMTALNVRAEEEASPLTLTANVAIVSNYVFRGMSYTQDGAAVQGGFDAVHSSGLYAGVWGSNVSSKAITDASAEFDLYGGYASSVGDLAYDVGLLQFTYPQGRFAGQSYNTLEGYAGVTYSVLNLKYSRTLTNYFGFNNASMGGGDSKGSEYFEANLAYEVLPGYTAQAHAGHQKVKGYGQYNFSDYKLGVLADLGSGWQAGLAWADTTGKTALYTIGTVNTAGPKWIASLKRTF</sequence>
<name>A0A8B6X2P5_9BURK</name>
<evidence type="ECO:0000313" key="3">
    <source>
        <dbReference type="RefSeq" id="WP_028310927.1"/>
    </source>
</evidence>
<evidence type="ECO:0000313" key="2">
    <source>
        <dbReference type="Proteomes" id="UP000675920"/>
    </source>
</evidence>
<keyword evidence="2" id="KW-1185">Reference proteome</keyword>
<protein>
    <submittedName>
        <fullName evidence="3">TorF family putative porin</fullName>
    </submittedName>
</protein>
<feature type="signal peptide" evidence="1">
    <location>
        <begin position="1"/>
        <end position="23"/>
    </location>
</feature>
<dbReference type="NCBIfam" id="TIGR02001">
    <property type="entry name" value="gcw_chp"/>
    <property type="match status" value="1"/>
</dbReference>
<keyword evidence="1" id="KW-0732">Signal</keyword>
<reference evidence="3" key="1">
    <citation type="journal article" date="2004" name="J. Bacteriol.">
        <title>Genes regulated by TorR, the trimethylamine oxide response regulator of Shewanella oneidensis.</title>
        <authorList>
            <person name="Bordi C."/>
            <person name="Ansaldi M."/>
            <person name="Gon S."/>
            <person name="Jourlin-Castelli C."/>
            <person name="Iobbi-Nivol C."/>
            <person name="Mejean V."/>
        </authorList>
    </citation>
    <scope>NUCLEOTIDE SEQUENCE</scope>
</reference>